<gene>
    <name evidence="3" type="ORF">JOE68_001750</name>
</gene>
<name>A0ABS2S4K1_9PSEU</name>
<feature type="signal peptide" evidence="2">
    <location>
        <begin position="1"/>
        <end position="23"/>
    </location>
</feature>
<organism evidence="3 4">
    <name type="scientific">Saccharothrix algeriensis</name>
    <dbReference type="NCBI Taxonomy" id="173560"/>
    <lineage>
        <taxon>Bacteria</taxon>
        <taxon>Bacillati</taxon>
        <taxon>Actinomycetota</taxon>
        <taxon>Actinomycetes</taxon>
        <taxon>Pseudonocardiales</taxon>
        <taxon>Pseudonocardiaceae</taxon>
        <taxon>Saccharothrix</taxon>
    </lineage>
</organism>
<dbReference type="InterPro" id="IPR012338">
    <property type="entry name" value="Beta-lactam/transpept-like"/>
</dbReference>
<dbReference type="Gene3D" id="3.40.710.10">
    <property type="entry name" value="DD-peptidase/beta-lactamase superfamily"/>
    <property type="match status" value="1"/>
</dbReference>
<protein>
    <submittedName>
        <fullName evidence="3">Uncharacterized protein</fullName>
    </submittedName>
</protein>
<proteinExistence type="predicted"/>
<dbReference type="PROSITE" id="PS51257">
    <property type="entry name" value="PROKAR_LIPOPROTEIN"/>
    <property type="match status" value="1"/>
</dbReference>
<evidence type="ECO:0000313" key="3">
    <source>
        <dbReference type="EMBL" id="MBM7810885.1"/>
    </source>
</evidence>
<reference evidence="3 4" key="1">
    <citation type="submission" date="2021-01" db="EMBL/GenBank/DDBJ databases">
        <title>Sequencing the genomes of 1000 actinobacteria strains.</title>
        <authorList>
            <person name="Klenk H.-P."/>
        </authorList>
    </citation>
    <scope>NUCLEOTIDE SEQUENCE [LARGE SCALE GENOMIC DNA]</scope>
    <source>
        <strain evidence="3 4">DSM 44581</strain>
    </source>
</reference>
<comment type="caution">
    <text evidence="3">The sequence shown here is derived from an EMBL/GenBank/DDBJ whole genome shotgun (WGS) entry which is preliminary data.</text>
</comment>
<evidence type="ECO:0000313" key="4">
    <source>
        <dbReference type="Proteomes" id="UP001195724"/>
    </source>
</evidence>
<dbReference type="EMBL" id="JAFBCL010000001">
    <property type="protein sequence ID" value="MBM7810885.1"/>
    <property type="molecule type" value="Genomic_DNA"/>
</dbReference>
<dbReference type="SUPFAM" id="SSF56601">
    <property type="entry name" value="beta-lactamase/transpeptidase-like"/>
    <property type="match status" value="1"/>
</dbReference>
<feature type="chain" id="PRO_5046543145" evidence="2">
    <location>
        <begin position="24"/>
        <end position="293"/>
    </location>
</feature>
<dbReference type="Proteomes" id="UP001195724">
    <property type="component" value="Unassembled WGS sequence"/>
</dbReference>
<evidence type="ECO:0000256" key="1">
    <source>
        <dbReference type="SAM" id="MobiDB-lite"/>
    </source>
</evidence>
<accession>A0ABS2S4K1</accession>
<sequence length="293" mass="29734">MGRRTWVAGLAVAVAVVTASCSAGTTATGPAPPPGASGPASGPPATGAPWPASPRAPEATAPDLSAAVAKAAGLAGDADLAVAVLDLETGARAGHRADLPFRTASLSKLVVAVDMLADGHVDDEDRDRLRRALGASDDEAMNALWTAHDGYGAVGRVADLVGLTATRAPADASQWGDVEMSADDVVRLYRHVLTGLPEAERNFVVESLSAAPGTAADGFDQAFGLLAPGLDAYAKQGWMWYLPADLHLHSAGVVADRYAVALLSVQGAASTGHARDLLTDVARGLVPALAPRS</sequence>
<feature type="region of interest" description="Disordered" evidence="1">
    <location>
        <begin position="23"/>
        <end position="61"/>
    </location>
</feature>
<feature type="compositionally biased region" description="Low complexity" evidence="1">
    <location>
        <begin position="37"/>
        <end position="50"/>
    </location>
</feature>
<keyword evidence="2" id="KW-0732">Signal</keyword>
<keyword evidence="4" id="KW-1185">Reference proteome</keyword>
<evidence type="ECO:0000256" key="2">
    <source>
        <dbReference type="SAM" id="SignalP"/>
    </source>
</evidence>
<dbReference type="RefSeq" id="WP_204841799.1">
    <property type="nucleotide sequence ID" value="NZ_JAFBCL010000001.1"/>
</dbReference>